<dbReference type="PROSITE" id="PS50048">
    <property type="entry name" value="ZN2_CY6_FUNGAL_2"/>
    <property type="match status" value="1"/>
</dbReference>
<dbReference type="GO" id="GO:0008270">
    <property type="term" value="F:zinc ion binding"/>
    <property type="evidence" value="ECO:0007669"/>
    <property type="project" value="InterPro"/>
</dbReference>
<dbReference type="GO" id="GO:0005634">
    <property type="term" value="C:nucleus"/>
    <property type="evidence" value="ECO:0007669"/>
    <property type="project" value="UniProtKB-SubCell"/>
</dbReference>
<dbReference type="PROSITE" id="PS00463">
    <property type="entry name" value="ZN2_CY6_FUNGAL_1"/>
    <property type="match status" value="1"/>
</dbReference>
<evidence type="ECO:0000259" key="7">
    <source>
        <dbReference type="PROSITE" id="PS50048"/>
    </source>
</evidence>
<dbReference type="GO" id="GO:0000981">
    <property type="term" value="F:DNA-binding transcription factor activity, RNA polymerase II-specific"/>
    <property type="evidence" value="ECO:0007669"/>
    <property type="project" value="InterPro"/>
</dbReference>
<dbReference type="InterPro" id="IPR001138">
    <property type="entry name" value="Zn2Cys6_DnaBD"/>
</dbReference>
<dbReference type="InterPro" id="IPR036864">
    <property type="entry name" value="Zn2-C6_fun-type_DNA-bd_sf"/>
</dbReference>
<evidence type="ECO:0000256" key="3">
    <source>
        <dbReference type="ARBA" id="ARBA00023015"/>
    </source>
</evidence>
<dbReference type="InterPro" id="IPR050815">
    <property type="entry name" value="TF_fung"/>
</dbReference>
<reference evidence="8" key="1">
    <citation type="journal article" date="2023" name="Mol. Phylogenet. Evol.">
        <title>Genome-scale phylogeny and comparative genomics of the fungal order Sordariales.</title>
        <authorList>
            <person name="Hensen N."/>
            <person name="Bonometti L."/>
            <person name="Westerberg I."/>
            <person name="Brannstrom I.O."/>
            <person name="Guillou S."/>
            <person name="Cros-Aarteil S."/>
            <person name="Calhoun S."/>
            <person name="Haridas S."/>
            <person name="Kuo A."/>
            <person name="Mondo S."/>
            <person name="Pangilinan J."/>
            <person name="Riley R."/>
            <person name="LaButti K."/>
            <person name="Andreopoulos B."/>
            <person name="Lipzen A."/>
            <person name="Chen C."/>
            <person name="Yan M."/>
            <person name="Daum C."/>
            <person name="Ng V."/>
            <person name="Clum A."/>
            <person name="Steindorff A."/>
            <person name="Ohm R.A."/>
            <person name="Martin F."/>
            <person name="Silar P."/>
            <person name="Natvig D.O."/>
            <person name="Lalanne C."/>
            <person name="Gautier V."/>
            <person name="Ament-Velasquez S.L."/>
            <person name="Kruys A."/>
            <person name="Hutchinson M.I."/>
            <person name="Powell A.J."/>
            <person name="Barry K."/>
            <person name="Miller A.N."/>
            <person name="Grigoriev I.V."/>
            <person name="Debuchy R."/>
            <person name="Gladieux P."/>
            <person name="Hiltunen Thoren M."/>
            <person name="Johannesson H."/>
        </authorList>
    </citation>
    <scope>NUCLEOTIDE SEQUENCE</scope>
    <source>
        <strain evidence="8">CBS 757.83</strain>
    </source>
</reference>
<dbReference type="GO" id="GO:0003677">
    <property type="term" value="F:DNA binding"/>
    <property type="evidence" value="ECO:0007669"/>
    <property type="project" value="InterPro"/>
</dbReference>
<reference evidence="8" key="2">
    <citation type="submission" date="2023-05" db="EMBL/GenBank/DDBJ databases">
        <authorList>
            <consortium name="Lawrence Berkeley National Laboratory"/>
            <person name="Steindorff A."/>
            <person name="Hensen N."/>
            <person name="Bonometti L."/>
            <person name="Westerberg I."/>
            <person name="Brannstrom I.O."/>
            <person name="Guillou S."/>
            <person name="Cros-Aarteil S."/>
            <person name="Calhoun S."/>
            <person name="Haridas S."/>
            <person name="Kuo A."/>
            <person name="Mondo S."/>
            <person name="Pangilinan J."/>
            <person name="Riley R."/>
            <person name="Labutti K."/>
            <person name="Andreopoulos B."/>
            <person name="Lipzen A."/>
            <person name="Chen C."/>
            <person name="Yanf M."/>
            <person name="Daum C."/>
            <person name="Ng V."/>
            <person name="Clum A."/>
            <person name="Ohm R."/>
            <person name="Martin F."/>
            <person name="Silar P."/>
            <person name="Natvig D."/>
            <person name="Lalanne C."/>
            <person name="Gautier V."/>
            <person name="Ament-Velasquez S.L."/>
            <person name="Kruys A."/>
            <person name="Hutchinson M.I."/>
            <person name="Powell A.J."/>
            <person name="Barry K."/>
            <person name="Miller A.N."/>
            <person name="Grigoriev I.V."/>
            <person name="Debuchy R."/>
            <person name="Gladieux P."/>
            <person name="Thoren M.H."/>
            <person name="Johannesson H."/>
        </authorList>
    </citation>
    <scope>NUCLEOTIDE SEQUENCE</scope>
    <source>
        <strain evidence="8">CBS 757.83</strain>
    </source>
</reference>
<evidence type="ECO:0000256" key="5">
    <source>
        <dbReference type="ARBA" id="ARBA00023242"/>
    </source>
</evidence>
<dbReference type="Pfam" id="PF00172">
    <property type="entry name" value="Zn_clus"/>
    <property type="match status" value="1"/>
</dbReference>
<keyword evidence="5" id="KW-0539">Nucleus</keyword>
<proteinExistence type="predicted"/>
<evidence type="ECO:0000313" key="9">
    <source>
        <dbReference type="Proteomes" id="UP001305647"/>
    </source>
</evidence>
<keyword evidence="4" id="KW-0804">Transcription</keyword>
<dbReference type="SUPFAM" id="SSF57701">
    <property type="entry name" value="Zn2/Cys6 DNA-binding domain"/>
    <property type="match status" value="1"/>
</dbReference>
<comment type="caution">
    <text evidence="8">The sequence shown here is derived from an EMBL/GenBank/DDBJ whole genome shotgun (WGS) entry which is preliminary data.</text>
</comment>
<dbReference type="EMBL" id="MU863702">
    <property type="protein sequence ID" value="KAK4096669.1"/>
    <property type="molecule type" value="Genomic_DNA"/>
</dbReference>
<evidence type="ECO:0000256" key="2">
    <source>
        <dbReference type="ARBA" id="ARBA00022723"/>
    </source>
</evidence>
<feature type="compositionally biased region" description="Low complexity" evidence="6">
    <location>
        <begin position="387"/>
        <end position="400"/>
    </location>
</feature>
<keyword evidence="9" id="KW-1185">Reference proteome</keyword>
<evidence type="ECO:0000256" key="1">
    <source>
        <dbReference type="ARBA" id="ARBA00004123"/>
    </source>
</evidence>
<dbReference type="InterPro" id="IPR007219">
    <property type="entry name" value="XnlR_reg_dom"/>
</dbReference>
<evidence type="ECO:0000313" key="8">
    <source>
        <dbReference type="EMBL" id="KAK4096669.1"/>
    </source>
</evidence>
<dbReference type="GO" id="GO:0006351">
    <property type="term" value="P:DNA-templated transcription"/>
    <property type="evidence" value="ECO:0007669"/>
    <property type="project" value="InterPro"/>
</dbReference>
<dbReference type="PANTHER" id="PTHR47338:SF16">
    <property type="entry name" value="TRANSCRIPTION FACTOR, PUTATIVE (AFU_ORTHOLOGUE AFUA_2G09360)-RELATED"/>
    <property type="match status" value="1"/>
</dbReference>
<evidence type="ECO:0000256" key="6">
    <source>
        <dbReference type="SAM" id="MobiDB-lite"/>
    </source>
</evidence>
<feature type="domain" description="Zn(2)-C6 fungal-type" evidence="7">
    <location>
        <begin position="6"/>
        <end position="38"/>
    </location>
</feature>
<dbReference type="Proteomes" id="UP001305647">
    <property type="component" value="Unassembled WGS sequence"/>
</dbReference>
<dbReference type="CDD" id="cd12148">
    <property type="entry name" value="fungal_TF_MHR"/>
    <property type="match status" value="1"/>
</dbReference>
<accession>A0AAN6PRL2</accession>
<dbReference type="AlphaFoldDB" id="A0AAN6PRL2"/>
<comment type="subcellular location">
    <subcellularLocation>
        <location evidence="1">Nucleus</location>
    </subcellularLocation>
</comment>
<evidence type="ECO:0000256" key="4">
    <source>
        <dbReference type="ARBA" id="ARBA00023163"/>
    </source>
</evidence>
<gene>
    <name evidence="8" type="ORF">N658DRAFT_480261</name>
</gene>
<dbReference type="CDD" id="cd00067">
    <property type="entry name" value="GAL4"/>
    <property type="match status" value="1"/>
</dbReference>
<dbReference type="SMART" id="SM00066">
    <property type="entry name" value="GAL4"/>
    <property type="match status" value="1"/>
</dbReference>
<keyword evidence="2" id="KW-0479">Metal-binding</keyword>
<organism evidence="8 9">
    <name type="scientific">Parathielavia hyrcaniae</name>
    <dbReference type="NCBI Taxonomy" id="113614"/>
    <lineage>
        <taxon>Eukaryota</taxon>
        <taxon>Fungi</taxon>
        <taxon>Dikarya</taxon>
        <taxon>Ascomycota</taxon>
        <taxon>Pezizomycotina</taxon>
        <taxon>Sordariomycetes</taxon>
        <taxon>Sordariomycetidae</taxon>
        <taxon>Sordariales</taxon>
        <taxon>Chaetomiaceae</taxon>
        <taxon>Parathielavia</taxon>
    </lineage>
</organism>
<dbReference type="Gene3D" id="4.10.240.10">
    <property type="entry name" value="Zn(2)-C6 fungal-type DNA-binding domain"/>
    <property type="match status" value="1"/>
</dbReference>
<sequence length="554" mass="61833">MRPLSACTACRDRRKKCDRPRRGTSCTFCIRRGFLCTVEHSTAAAPGSEDGYEPLISVRRDGAHPVSAAALMPDPDLCNELVNLYFRYCHIAFHNLFHPPSFKARVRDGSIPKVLLFGVFGLAARFSSHPSLAHVELKHRGRSYAKECERLFDLHKTCLTSIQACILLGANQVVEMDSTTESIFYTIGCRMAMIMDLPNAPAKSLIEQEVNLRVWWSAVATDTWSSTMLGLPRAIQPRYDIPMPMDERVFLRLTPAEPPVVAQRGLDPRLHTESDASTSLIAQMIKLNSVLYDINALNAKAASDERDPDSSVAELSASLDAWQAELPPEMEYTPDNLQYWADHDCGTAFVVLHLNFHHAGQLLFYRFLHSSLGPESQSQRHHDHRSASSPNPRPNLSNNNTSAQHYAACCQSHAAHLCDIMYLYSTSDQTQTPNSRTTQPASFGIRYPLAGHMLVVASSVHTYTLLFSSDEADMARARGRLERSFGVVSRLREYWPSLEASFSRLAAVHAACLGPHAAARVSMSSEGAFRLDRWMVRFLVDFAKPVDIAERGRL</sequence>
<keyword evidence="3" id="KW-0805">Transcription regulation</keyword>
<feature type="region of interest" description="Disordered" evidence="6">
    <location>
        <begin position="375"/>
        <end position="400"/>
    </location>
</feature>
<protein>
    <recommendedName>
        <fullName evidence="7">Zn(2)-C6 fungal-type domain-containing protein</fullName>
    </recommendedName>
</protein>
<name>A0AAN6PRL2_9PEZI</name>
<dbReference type="PANTHER" id="PTHR47338">
    <property type="entry name" value="ZN(II)2CYS6 TRANSCRIPTION FACTOR (EUROFUNG)-RELATED"/>
    <property type="match status" value="1"/>
</dbReference>
<dbReference type="Pfam" id="PF04082">
    <property type="entry name" value="Fungal_trans"/>
    <property type="match status" value="1"/>
</dbReference>